<organism evidence="1 2">
    <name type="scientific">Enterococcus rivorum</name>
    <dbReference type="NCBI Taxonomy" id="762845"/>
    <lineage>
        <taxon>Bacteria</taxon>
        <taxon>Bacillati</taxon>
        <taxon>Bacillota</taxon>
        <taxon>Bacilli</taxon>
        <taxon>Lactobacillales</taxon>
        <taxon>Enterococcaceae</taxon>
        <taxon>Enterococcus</taxon>
    </lineage>
</organism>
<sequence length="111" mass="12190">MKTSTKIGLGLGVMAVAGVAVTVVASEKIIKKVAHMSNRCKAKRFVNEKFAGNEKLLTIVDDLSDDELDSVVNILGKVKDSRKKISEYGESLKENAENTKGRLMTFFEELI</sequence>
<dbReference type="STRING" id="762845.BCR26_12545"/>
<comment type="caution">
    <text evidence="1">The sequence shown here is derived from an EMBL/GenBank/DDBJ whole genome shotgun (WGS) entry which is preliminary data.</text>
</comment>
<keyword evidence="2" id="KW-1185">Reference proteome</keyword>
<evidence type="ECO:0000313" key="2">
    <source>
        <dbReference type="Proteomes" id="UP000095256"/>
    </source>
</evidence>
<dbReference type="RefSeq" id="WP_069698392.1">
    <property type="nucleotide sequence ID" value="NZ_JAGGMA010000026.1"/>
</dbReference>
<accession>A0A1E5KXQ4</accession>
<name>A0A1E5KXQ4_9ENTE</name>
<dbReference type="AlphaFoldDB" id="A0A1E5KXQ4"/>
<evidence type="ECO:0000313" key="1">
    <source>
        <dbReference type="EMBL" id="OEH82652.1"/>
    </source>
</evidence>
<proteinExistence type="predicted"/>
<gene>
    <name evidence="1" type="ORF">BCR26_12545</name>
</gene>
<protein>
    <submittedName>
        <fullName evidence="1">Uncharacterized protein</fullName>
    </submittedName>
</protein>
<reference evidence="1 2" key="1">
    <citation type="submission" date="2016-09" db="EMBL/GenBank/DDBJ databases">
        <authorList>
            <person name="Capua I."/>
            <person name="De Benedictis P."/>
            <person name="Joannis T."/>
            <person name="Lombin L.H."/>
            <person name="Cattoli G."/>
        </authorList>
    </citation>
    <scope>NUCLEOTIDE SEQUENCE [LARGE SCALE GENOMIC DNA]</scope>
    <source>
        <strain evidence="1 2">LMG 25899</strain>
    </source>
</reference>
<dbReference type="Proteomes" id="UP000095256">
    <property type="component" value="Unassembled WGS sequence"/>
</dbReference>
<dbReference type="EMBL" id="MIEK01000018">
    <property type="protein sequence ID" value="OEH82652.1"/>
    <property type="molecule type" value="Genomic_DNA"/>
</dbReference>
<dbReference type="OrthoDB" id="2157546at2"/>